<evidence type="ECO:0000256" key="1">
    <source>
        <dbReference type="SAM" id="Phobius"/>
    </source>
</evidence>
<evidence type="ECO:0000313" key="3">
    <source>
        <dbReference type="Proteomes" id="UP000507962"/>
    </source>
</evidence>
<dbReference type="InterPro" id="IPR036249">
    <property type="entry name" value="Thioredoxin-like_sf"/>
</dbReference>
<accession>A0A4U8YSJ3</accession>
<feature type="transmembrane region" description="Helical" evidence="1">
    <location>
        <begin position="120"/>
        <end position="138"/>
    </location>
</feature>
<dbReference type="Proteomes" id="UP000507962">
    <property type="component" value="Unassembled WGS sequence"/>
</dbReference>
<feature type="transmembrane region" description="Helical" evidence="1">
    <location>
        <begin position="90"/>
        <end position="108"/>
    </location>
</feature>
<dbReference type="AlphaFoldDB" id="A0A4U8YSJ3"/>
<keyword evidence="3" id="KW-1185">Reference proteome</keyword>
<evidence type="ECO:0000313" key="2">
    <source>
        <dbReference type="EMBL" id="VFQ46309.1"/>
    </source>
</evidence>
<name>A0A4U8YSJ3_9BACT</name>
<dbReference type="SUPFAM" id="SSF52833">
    <property type="entry name" value="Thioredoxin-like"/>
    <property type="match status" value="1"/>
</dbReference>
<organism evidence="2 3">
    <name type="scientific">Desulfoluna butyratoxydans</name>
    <dbReference type="NCBI Taxonomy" id="231438"/>
    <lineage>
        <taxon>Bacteria</taxon>
        <taxon>Pseudomonadati</taxon>
        <taxon>Thermodesulfobacteriota</taxon>
        <taxon>Desulfobacteria</taxon>
        <taxon>Desulfobacterales</taxon>
        <taxon>Desulfolunaceae</taxon>
        <taxon>Desulfoluna</taxon>
    </lineage>
</organism>
<sequence>MDPMVVKYLGLAGISYGTQAFLAIAQLLLCLYLLVSGVALLSGKERFGKWAGRFGLVINRETRNKRWACRLMVAAGGAFVLPLFGLSYWIAVVACPVALFCILTMTNGLDDAKARKTGRFARTGLALSAVLVFGFTVWEGRDLVSVGFSVNYKAIYWRHKEVAVWQHTHNANVPKVGEMATDFEVWDYTGSKSIRLSDFRGKRPVVLLFGSCS</sequence>
<keyword evidence="1" id="KW-1133">Transmembrane helix</keyword>
<proteinExistence type="predicted"/>
<feature type="transmembrane region" description="Helical" evidence="1">
    <location>
        <begin position="20"/>
        <end position="41"/>
    </location>
</feature>
<dbReference type="Gene3D" id="3.40.30.10">
    <property type="entry name" value="Glutaredoxin"/>
    <property type="match status" value="1"/>
</dbReference>
<reference evidence="2 3" key="1">
    <citation type="submission" date="2019-03" db="EMBL/GenBank/DDBJ databases">
        <authorList>
            <person name="Nijsse B."/>
        </authorList>
    </citation>
    <scope>NUCLEOTIDE SEQUENCE [LARGE SCALE GENOMIC DNA]</scope>
    <source>
        <strain evidence="2">Desulfoluna butyratoxydans MSL71</strain>
    </source>
</reference>
<keyword evidence="1" id="KW-0812">Transmembrane</keyword>
<keyword evidence="1" id="KW-0472">Membrane</keyword>
<protein>
    <submittedName>
        <fullName evidence="2">Thioredoxin-like fold</fullName>
    </submittedName>
</protein>
<gene>
    <name evidence="2" type="ORF">MSL71_39720</name>
</gene>
<feature type="transmembrane region" description="Helical" evidence="1">
    <location>
        <begin position="67"/>
        <end position="84"/>
    </location>
</feature>
<dbReference type="RefSeq" id="WP_180143847.1">
    <property type="nucleotide sequence ID" value="NZ_CAADHO010000008.1"/>
</dbReference>
<dbReference type="EMBL" id="CAADHO010000008">
    <property type="protein sequence ID" value="VFQ46309.1"/>
    <property type="molecule type" value="Genomic_DNA"/>
</dbReference>